<protein>
    <recommendedName>
        <fullName evidence="5">Ubiquitin 3 binding protein But2 C-terminal domain-containing protein</fullName>
    </recommendedName>
</protein>
<dbReference type="InParanoid" id="A0A136IW05"/>
<evidence type="ECO:0000313" key="3">
    <source>
        <dbReference type="EMBL" id="KXJ89065.1"/>
    </source>
</evidence>
<proteinExistence type="predicted"/>
<feature type="signal peptide" evidence="2">
    <location>
        <begin position="1"/>
        <end position="20"/>
    </location>
</feature>
<accession>A0A136IW05</accession>
<sequence length="292" mass="30087">MAHSRFFTILTAVAALGAHASPCKPPHGSSNSLSSTSSLSTDVVTYSAVSSTTKADTTDTVSATSTSATETASTESTSASSTSPTITETASETSSTPEASSTTSTTITTDVTESASATSSTPEVPTPTPTTSEPPCVETQILVNPAFDDNDDAQPWSLGAGVSVSQINPRSAPNFLYNTLNQGRLATAFQQRLPALGSFTYELNYFVNLQTAVNGRGFSCRATPSIGDQVLAPSVTLTDNGPYGFRSSSQAFTAQIQDSPVALTVAITCEGSFNVVIIGVDDFSLTRLCGAT</sequence>
<gene>
    <name evidence="3" type="ORF">Micbo1qcDRAFT_206645</name>
</gene>
<keyword evidence="4" id="KW-1185">Reference proteome</keyword>
<feature type="chain" id="PRO_5007293190" description="Ubiquitin 3 binding protein But2 C-terminal domain-containing protein" evidence="2">
    <location>
        <begin position="21"/>
        <end position="292"/>
    </location>
</feature>
<dbReference type="OrthoDB" id="5078508at2759"/>
<evidence type="ECO:0008006" key="5">
    <source>
        <dbReference type="Google" id="ProtNLM"/>
    </source>
</evidence>
<organism evidence="3 4">
    <name type="scientific">Microdochium bolleyi</name>
    <dbReference type="NCBI Taxonomy" id="196109"/>
    <lineage>
        <taxon>Eukaryota</taxon>
        <taxon>Fungi</taxon>
        <taxon>Dikarya</taxon>
        <taxon>Ascomycota</taxon>
        <taxon>Pezizomycotina</taxon>
        <taxon>Sordariomycetes</taxon>
        <taxon>Xylariomycetidae</taxon>
        <taxon>Xylariales</taxon>
        <taxon>Microdochiaceae</taxon>
        <taxon>Microdochium</taxon>
    </lineage>
</organism>
<feature type="region of interest" description="Disordered" evidence="1">
    <location>
        <begin position="50"/>
        <end position="136"/>
    </location>
</feature>
<dbReference type="EMBL" id="KQ964256">
    <property type="protein sequence ID" value="KXJ89065.1"/>
    <property type="molecule type" value="Genomic_DNA"/>
</dbReference>
<evidence type="ECO:0000256" key="1">
    <source>
        <dbReference type="SAM" id="MobiDB-lite"/>
    </source>
</evidence>
<evidence type="ECO:0000313" key="4">
    <source>
        <dbReference type="Proteomes" id="UP000070501"/>
    </source>
</evidence>
<name>A0A136IW05_9PEZI</name>
<dbReference type="Proteomes" id="UP000070501">
    <property type="component" value="Unassembled WGS sequence"/>
</dbReference>
<keyword evidence="2" id="KW-0732">Signal</keyword>
<reference evidence="4" key="1">
    <citation type="submission" date="2016-02" db="EMBL/GenBank/DDBJ databases">
        <title>Draft genome sequence of Microdochium bolleyi, a fungal endophyte of beachgrass.</title>
        <authorList>
            <consortium name="DOE Joint Genome Institute"/>
            <person name="David A.S."/>
            <person name="May G."/>
            <person name="Haridas S."/>
            <person name="Lim J."/>
            <person name="Wang M."/>
            <person name="Labutti K."/>
            <person name="Lipzen A."/>
            <person name="Barry K."/>
            <person name="Grigoriev I.V."/>
        </authorList>
    </citation>
    <scope>NUCLEOTIDE SEQUENCE [LARGE SCALE GENOMIC DNA]</scope>
    <source>
        <strain evidence="4">J235TASD1</strain>
    </source>
</reference>
<evidence type="ECO:0000256" key="2">
    <source>
        <dbReference type="SAM" id="SignalP"/>
    </source>
</evidence>
<dbReference type="AlphaFoldDB" id="A0A136IW05"/>